<feature type="domain" description="PHD-type" evidence="6">
    <location>
        <begin position="505"/>
        <end position="551"/>
    </location>
</feature>
<feature type="compositionally biased region" description="Basic and acidic residues" evidence="5">
    <location>
        <begin position="313"/>
        <end position="323"/>
    </location>
</feature>
<feature type="compositionally biased region" description="Acidic residues" evidence="5">
    <location>
        <begin position="74"/>
        <end position="89"/>
    </location>
</feature>
<keyword evidence="3" id="KW-0862">Zinc</keyword>
<dbReference type="InterPro" id="IPR011011">
    <property type="entry name" value="Znf_FYVE_PHD"/>
</dbReference>
<evidence type="ECO:0000313" key="8">
    <source>
        <dbReference type="Proteomes" id="UP001530315"/>
    </source>
</evidence>
<feature type="compositionally biased region" description="Acidic residues" evidence="5">
    <location>
        <begin position="232"/>
        <end position="243"/>
    </location>
</feature>
<protein>
    <recommendedName>
        <fullName evidence="6">PHD-type domain-containing protein</fullName>
    </recommendedName>
</protein>
<evidence type="ECO:0000256" key="3">
    <source>
        <dbReference type="ARBA" id="ARBA00022833"/>
    </source>
</evidence>
<proteinExistence type="predicted"/>
<dbReference type="PROSITE" id="PS01359">
    <property type="entry name" value="ZF_PHD_1"/>
    <property type="match status" value="1"/>
</dbReference>
<feature type="compositionally biased region" description="Low complexity" evidence="5">
    <location>
        <begin position="125"/>
        <end position="137"/>
    </location>
</feature>
<dbReference type="SUPFAM" id="SSF57903">
    <property type="entry name" value="FYVE/PHD zinc finger"/>
    <property type="match status" value="1"/>
</dbReference>
<keyword evidence="2 4" id="KW-0863">Zinc-finger</keyword>
<feature type="compositionally biased region" description="Basic and acidic residues" evidence="5">
    <location>
        <begin position="50"/>
        <end position="60"/>
    </location>
</feature>
<feature type="compositionally biased region" description="Basic and acidic residues" evidence="5">
    <location>
        <begin position="347"/>
        <end position="364"/>
    </location>
</feature>
<dbReference type="InterPro" id="IPR013083">
    <property type="entry name" value="Znf_RING/FYVE/PHD"/>
</dbReference>
<name>A0ABD3QH99_9STRA</name>
<feature type="region of interest" description="Disordered" evidence="5">
    <location>
        <begin position="42"/>
        <end position="155"/>
    </location>
</feature>
<dbReference type="SMART" id="SM00249">
    <property type="entry name" value="PHD"/>
    <property type="match status" value="1"/>
</dbReference>
<evidence type="ECO:0000256" key="2">
    <source>
        <dbReference type="ARBA" id="ARBA00022771"/>
    </source>
</evidence>
<reference evidence="7 8" key="1">
    <citation type="submission" date="2024-10" db="EMBL/GenBank/DDBJ databases">
        <title>Updated reference genomes for cyclostephanoid diatoms.</title>
        <authorList>
            <person name="Roberts W.R."/>
            <person name="Alverson A.J."/>
        </authorList>
    </citation>
    <scope>NUCLEOTIDE SEQUENCE [LARGE SCALE GENOMIC DNA]</scope>
    <source>
        <strain evidence="7 8">AJA276-08</strain>
    </source>
</reference>
<keyword evidence="1" id="KW-0479">Metal-binding</keyword>
<dbReference type="Gene3D" id="3.30.40.10">
    <property type="entry name" value="Zinc/RING finger domain, C3HC4 (zinc finger)"/>
    <property type="match status" value="1"/>
</dbReference>
<dbReference type="Gene3D" id="2.30.30.140">
    <property type="match status" value="1"/>
</dbReference>
<evidence type="ECO:0000256" key="5">
    <source>
        <dbReference type="SAM" id="MobiDB-lite"/>
    </source>
</evidence>
<evidence type="ECO:0000256" key="4">
    <source>
        <dbReference type="PROSITE-ProRule" id="PRU00146"/>
    </source>
</evidence>
<gene>
    <name evidence="7" type="ORF">ACHAW5_009323</name>
</gene>
<dbReference type="Pfam" id="PF00628">
    <property type="entry name" value="PHD"/>
    <property type="match status" value="1"/>
</dbReference>
<feature type="compositionally biased region" description="Basic and acidic residues" evidence="5">
    <location>
        <begin position="217"/>
        <end position="231"/>
    </location>
</feature>
<evidence type="ECO:0000313" key="7">
    <source>
        <dbReference type="EMBL" id="KAL3799489.1"/>
    </source>
</evidence>
<feature type="region of interest" description="Disordered" evidence="5">
    <location>
        <begin position="298"/>
        <end position="323"/>
    </location>
</feature>
<sequence>MPTLKRMRKSGASLDSDSGAAFALASAAAADSAVAAAAARTLPGADDERDAYKADVHVDDSSQSSSASSSSDDYYPDDNVDDCPSEDGGGEGGVAVFPPGVPDTKSSFGGGRRTLRTAAHDRKPPAAGVAKPVATATQEKRKEEKKKTTTGGLKKGSDAAVDVIDLCSISSSSSSGGETANSDNHNIGAGKGDNDKGGSVLVKEEEEDDDAGSDDANDGKIRDRGEKKRYDGEDDDGEDEATDDTTLVGTHRVITLRTARYSIRLVAAFVRDMEAFPPPYGSSFKRDFFIHLWRRLKGQGVGGDAPPRRRRPRGGDRNGCRWRIESRESRDTLSLRDWAYVPPPRRRVGESGSGRRGEEVAGRDYHPSEVSVALCVLEDISTLDEVSDTYARQAHRFATILPILDRAVTDNVDFGEARRRVLGDDASAGTVGGGGRGCAVPGKSGTAADGVVGRPPRLCNRHNFGLDCSLLDDPYDLSDDGEDERGGSSPTDGTSADDGRDDPNEDECAICGDGGVLICCDGCSNAYHSRCLQIRPESLPDPWHCPRCCFKEEESVDTGDSNTNVQSLFDQPTAHAPVVDCEDSAKSNLLEVEPKVNMPLDILDDKFVWNLARIARVSCEGDKCNVTVRYEGWGSKWDVELPYPNRRLARVFTYTRQVRCFVSLLGSSKIEIGDKVNTPGHVDWTDAWPCKVSFRMPHHNRESARDFLRTEDKFFVQPYMAYALPAVQESMVHGGKWVDRSRLLPWKDLDVSNALNITQKICILQEISPSRGNTDGYVPALSSSQSSKSYCVIKDFCDAYQMAQSDWIQGYLPPNALSRGVLLTDEYLFFPNDVGSDPAVGCRYSGSLIPRKRGWGVANQNGQNRDATKVAFAPVPSLPSPIPILEKTHSNHGVRRLEVSKRWAPFLHVAGNDLFLGSYASQSEARRVVQLASAQSRRENCQGTAAGVR</sequence>
<feature type="non-terminal residue" evidence="7">
    <location>
        <position position="949"/>
    </location>
</feature>
<feature type="region of interest" description="Disordered" evidence="5">
    <location>
        <begin position="171"/>
        <end position="243"/>
    </location>
</feature>
<feature type="region of interest" description="Disordered" evidence="5">
    <location>
        <begin position="477"/>
        <end position="503"/>
    </location>
</feature>
<keyword evidence="8" id="KW-1185">Reference proteome</keyword>
<dbReference type="GO" id="GO:0008270">
    <property type="term" value="F:zinc ion binding"/>
    <property type="evidence" value="ECO:0007669"/>
    <property type="project" value="UniProtKB-KW"/>
</dbReference>
<evidence type="ECO:0000256" key="1">
    <source>
        <dbReference type="ARBA" id="ARBA00022723"/>
    </source>
</evidence>
<feature type="compositionally biased region" description="Low complexity" evidence="5">
    <location>
        <begin position="61"/>
        <end position="73"/>
    </location>
</feature>
<feature type="compositionally biased region" description="Polar residues" evidence="5">
    <location>
        <begin position="176"/>
        <end position="185"/>
    </location>
</feature>
<dbReference type="InterPro" id="IPR019786">
    <property type="entry name" value="Zinc_finger_PHD-type_CS"/>
</dbReference>
<feature type="compositionally biased region" description="Basic and acidic residues" evidence="5">
    <location>
        <begin position="138"/>
        <end position="147"/>
    </location>
</feature>
<dbReference type="PROSITE" id="PS50016">
    <property type="entry name" value="ZF_PHD_2"/>
    <property type="match status" value="1"/>
</dbReference>
<organism evidence="7 8">
    <name type="scientific">Stephanodiscus triporus</name>
    <dbReference type="NCBI Taxonomy" id="2934178"/>
    <lineage>
        <taxon>Eukaryota</taxon>
        <taxon>Sar</taxon>
        <taxon>Stramenopiles</taxon>
        <taxon>Ochrophyta</taxon>
        <taxon>Bacillariophyta</taxon>
        <taxon>Coscinodiscophyceae</taxon>
        <taxon>Thalassiosirophycidae</taxon>
        <taxon>Stephanodiscales</taxon>
        <taxon>Stephanodiscaceae</taxon>
        <taxon>Stephanodiscus</taxon>
    </lineage>
</organism>
<feature type="region of interest" description="Disordered" evidence="5">
    <location>
        <begin position="344"/>
        <end position="364"/>
    </location>
</feature>
<evidence type="ECO:0000259" key="6">
    <source>
        <dbReference type="PROSITE" id="PS50016"/>
    </source>
</evidence>
<dbReference type="PANTHER" id="PTHR46508:SF3">
    <property type="entry name" value="ACYL-COA N-ACYLTRANSFERASE WITH RING_FYVE_PHD-TYPE ZINC FINGER PROTEIN"/>
    <property type="match status" value="1"/>
</dbReference>
<dbReference type="AlphaFoldDB" id="A0ABD3QH99"/>
<feature type="compositionally biased region" description="Acidic residues" evidence="5">
    <location>
        <begin position="204"/>
        <end position="216"/>
    </location>
</feature>
<dbReference type="PANTHER" id="PTHR46508">
    <property type="entry name" value="PHD FINGER FAMILY PROTEIN"/>
    <property type="match status" value="1"/>
</dbReference>
<dbReference type="InterPro" id="IPR019787">
    <property type="entry name" value="Znf_PHD-finger"/>
</dbReference>
<accession>A0ABD3QH99</accession>
<dbReference type="InterPro" id="IPR001965">
    <property type="entry name" value="Znf_PHD"/>
</dbReference>
<dbReference type="EMBL" id="JALLAZ020000252">
    <property type="protein sequence ID" value="KAL3799489.1"/>
    <property type="molecule type" value="Genomic_DNA"/>
</dbReference>
<comment type="caution">
    <text evidence="7">The sequence shown here is derived from an EMBL/GenBank/DDBJ whole genome shotgun (WGS) entry which is preliminary data.</text>
</comment>
<dbReference type="Proteomes" id="UP001530315">
    <property type="component" value="Unassembled WGS sequence"/>
</dbReference>